<evidence type="ECO:0000313" key="1">
    <source>
        <dbReference type="EMBL" id="TWT98559.1"/>
    </source>
</evidence>
<proteinExistence type="predicted"/>
<accession>A0A5C6AG25</accession>
<name>A0A5C6AG25_9BACT</name>
<dbReference type="AlphaFoldDB" id="A0A5C6AG25"/>
<gene>
    <name evidence="1" type="ORF">Pla52n_50750</name>
</gene>
<protein>
    <recommendedName>
        <fullName evidence="3">Transposase IS4-like domain-containing protein</fullName>
    </recommendedName>
</protein>
<keyword evidence="2" id="KW-1185">Reference proteome</keyword>
<organism evidence="1 2">
    <name type="scientific">Stieleria varia</name>
    <dbReference type="NCBI Taxonomy" id="2528005"/>
    <lineage>
        <taxon>Bacteria</taxon>
        <taxon>Pseudomonadati</taxon>
        <taxon>Planctomycetota</taxon>
        <taxon>Planctomycetia</taxon>
        <taxon>Pirellulales</taxon>
        <taxon>Pirellulaceae</taxon>
        <taxon>Stieleria</taxon>
    </lineage>
</organism>
<dbReference type="EMBL" id="SJPN01000006">
    <property type="protein sequence ID" value="TWT98559.1"/>
    <property type="molecule type" value="Genomic_DNA"/>
</dbReference>
<dbReference type="Proteomes" id="UP000320176">
    <property type="component" value="Unassembled WGS sequence"/>
</dbReference>
<sequence length="101" mass="11756">MPRGQETVPWATTAMLLIIARLCDPPSELYIAERWYPKTALPDLLGVPISRVDDNRLYRGLDHLLPHKELLEKHLKDRLGDLFELEYDLLLYDVTSTYFEG</sequence>
<evidence type="ECO:0000313" key="2">
    <source>
        <dbReference type="Proteomes" id="UP000320176"/>
    </source>
</evidence>
<reference evidence="1 2" key="1">
    <citation type="submission" date="2019-02" db="EMBL/GenBank/DDBJ databases">
        <title>Deep-cultivation of Planctomycetes and their phenomic and genomic characterization uncovers novel biology.</title>
        <authorList>
            <person name="Wiegand S."/>
            <person name="Jogler M."/>
            <person name="Boedeker C."/>
            <person name="Pinto D."/>
            <person name="Vollmers J."/>
            <person name="Rivas-Marin E."/>
            <person name="Kohn T."/>
            <person name="Peeters S.H."/>
            <person name="Heuer A."/>
            <person name="Rast P."/>
            <person name="Oberbeckmann S."/>
            <person name="Bunk B."/>
            <person name="Jeske O."/>
            <person name="Meyerdierks A."/>
            <person name="Storesund J.E."/>
            <person name="Kallscheuer N."/>
            <person name="Luecker S."/>
            <person name="Lage O.M."/>
            <person name="Pohl T."/>
            <person name="Merkel B.J."/>
            <person name="Hornburger P."/>
            <person name="Mueller R.-W."/>
            <person name="Bruemmer F."/>
            <person name="Labrenz M."/>
            <person name="Spormann A.M."/>
            <person name="Op Den Camp H."/>
            <person name="Overmann J."/>
            <person name="Amann R."/>
            <person name="Jetten M.S.M."/>
            <person name="Mascher T."/>
            <person name="Medema M.H."/>
            <person name="Devos D.P."/>
            <person name="Kaster A.-K."/>
            <person name="Ovreas L."/>
            <person name="Rohde M."/>
            <person name="Galperin M.Y."/>
            <person name="Jogler C."/>
        </authorList>
    </citation>
    <scope>NUCLEOTIDE SEQUENCE [LARGE SCALE GENOMIC DNA]</scope>
    <source>
        <strain evidence="1 2">Pla52n</strain>
    </source>
</reference>
<evidence type="ECO:0008006" key="3">
    <source>
        <dbReference type="Google" id="ProtNLM"/>
    </source>
</evidence>
<comment type="caution">
    <text evidence="1">The sequence shown here is derived from an EMBL/GenBank/DDBJ whole genome shotgun (WGS) entry which is preliminary data.</text>
</comment>